<protein>
    <submittedName>
        <fullName evidence="2">Uncharacterized protein</fullName>
    </submittedName>
</protein>
<dbReference type="AlphaFoldDB" id="A0A0K2UG86"/>
<sequence>MGALTREDDDFFFFSFGGVLLFSSCPLIFEYSRLSASKLAPNKSGDISQGVSS</sequence>
<dbReference type="EMBL" id="HACA01019724">
    <property type="protein sequence ID" value="CDW37085.1"/>
    <property type="molecule type" value="Transcribed_RNA"/>
</dbReference>
<name>A0A0K2UG86_LEPSM</name>
<keyword evidence="1" id="KW-1133">Transmembrane helix</keyword>
<keyword evidence="1" id="KW-0812">Transmembrane</keyword>
<proteinExistence type="predicted"/>
<dbReference type="PROSITE" id="PS51257">
    <property type="entry name" value="PROKAR_LIPOPROTEIN"/>
    <property type="match status" value="1"/>
</dbReference>
<organism evidence="2">
    <name type="scientific">Lepeophtheirus salmonis</name>
    <name type="common">Salmon louse</name>
    <name type="synonym">Caligus salmonis</name>
    <dbReference type="NCBI Taxonomy" id="72036"/>
    <lineage>
        <taxon>Eukaryota</taxon>
        <taxon>Metazoa</taxon>
        <taxon>Ecdysozoa</taxon>
        <taxon>Arthropoda</taxon>
        <taxon>Crustacea</taxon>
        <taxon>Multicrustacea</taxon>
        <taxon>Hexanauplia</taxon>
        <taxon>Copepoda</taxon>
        <taxon>Siphonostomatoida</taxon>
        <taxon>Caligidae</taxon>
        <taxon>Lepeophtheirus</taxon>
    </lineage>
</organism>
<evidence type="ECO:0000313" key="2">
    <source>
        <dbReference type="EMBL" id="CDW37085.1"/>
    </source>
</evidence>
<feature type="transmembrane region" description="Helical" evidence="1">
    <location>
        <begin position="12"/>
        <end position="29"/>
    </location>
</feature>
<evidence type="ECO:0000256" key="1">
    <source>
        <dbReference type="SAM" id="Phobius"/>
    </source>
</evidence>
<accession>A0A0K2UG86</accession>
<reference evidence="2" key="1">
    <citation type="submission" date="2014-05" db="EMBL/GenBank/DDBJ databases">
        <authorList>
            <person name="Chronopoulou M."/>
        </authorList>
    </citation>
    <scope>NUCLEOTIDE SEQUENCE</scope>
    <source>
        <tissue evidence="2">Whole organism</tissue>
    </source>
</reference>
<keyword evidence="1" id="KW-0472">Membrane</keyword>